<name>A0A9N8YYU8_9GLOM</name>
<evidence type="ECO:0000313" key="6">
    <source>
        <dbReference type="EMBL" id="CAG8454989.1"/>
    </source>
</evidence>
<feature type="transmembrane region" description="Helical" evidence="5">
    <location>
        <begin position="59"/>
        <end position="79"/>
    </location>
</feature>
<organism evidence="6 7">
    <name type="scientific">Diversispora eburnea</name>
    <dbReference type="NCBI Taxonomy" id="1213867"/>
    <lineage>
        <taxon>Eukaryota</taxon>
        <taxon>Fungi</taxon>
        <taxon>Fungi incertae sedis</taxon>
        <taxon>Mucoromycota</taxon>
        <taxon>Glomeromycotina</taxon>
        <taxon>Glomeromycetes</taxon>
        <taxon>Diversisporales</taxon>
        <taxon>Diversisporaceae</taxon>
        <taxon>Diversispora</taxon>
    </lineage>
</organism>
<accession>A0A9N8YYU8</accession>
<dbReference type="EMBL" id="CAJVPK010000128">
    <property type="protein sequence ID" value="CAG8454989.1"/>
    <property type="molecule type" value="Genomic_DNA"/>
</dbReference>
<proteinExistence type="predicted"/>
<dbReference type="Proteomes" id="UP000789706">
    <property type="component" value="Unassembled WGS sequence"/>
</dbReference>
<dbReference type="InterPro" id="IPR005178">
    <property type="entry name" value="Ostalpha/TMEM184C"/>
</dbReference>
<evidence type="ECO:0000256" key="1">
    <source>
        <dbReference type="ARBA" id="ARBA00004141"/>
    </source>
</evidence>
<comment type="subcellular location">
    <subcellularLocation>
        <location evidence="1">Membrane</location>
        <topology evidence="1">Multi-pass membrane protein</topology>
    </subcellularLocation>
</comment>
<evidence type="ECO:0000256" key="3">
    <source>
        <dbReference type="ARBA" id="ARBA00022989"/>
    </source>
</evidence>
<keyword evidence="2 5" id="KW-0812">Transmembrane</keyword>
<sequence>MSNCPADNKNETDPTSFWDNGPHFDAHRIGWTVSGLCALFATLISFYLIIKHCQNYHKVIFFSFWQDVLLSILAEVGVIKETKYWTSANISRGLNALLICLEMVIFAFLHIYAFDYRKYRDIEGIKRKHKRSPISKGILDAFNPKDIYNEIKFVCKYIWYLISGKKLPDSTNIGGGVRRKNVN</sequence>
<dbReference type="OrthoDB" id="14252at2759"/>
<keyword evidence="3 5" id="KW-1133">Transmembrane helix</keyword>
<feature type="transmembrane region" description="Helical" evidence="5">
    <location>
        <begin position="94"/>
        <end position="114"/>
    </location>
</feature>
<evidence type="ECO:0000256" key="4">
    <source>
        <dbReference type="ARBA" id="ARBA00023136"/>
    </source>
</evidence>
<dbReference type="AlphaFoldDB" id="A0A9N8YYU8"/>
<dbReference type="Pfam" id="PF03619">
    <property type="entry name" value="Solute_trans_a"/>
    <property type="match status" value="1"/>
</dbReference>
<protein>
    <submittedName>
        <fullName evidence="6">11331_t:CDS:1</fullName>
    </submittedName>
</protein>
<feature type="transmembrane region" description="Helical" evidence="5">
    <location>
        <begin position="29"/>
        <end position="50"/>
    </location>
</feature>
<keyword evidence="7" id="KW-1185">Reference proteome</keyword>
<evidence type="ECO:0000313" key="7">
    <source>
        <dbReference type="Proteomes" id="UP000789706"/>
    </source>
</evidence>
<reference evidence="6" key="1">
    <citation type="submission" date="2021-06" db="EMBL/GenBank/DDBJ databases">
        <authorList>
            <person name="Kallberg Y."/>
            <person name="Tangrot J."/>
            <person name="Rosling A."/>
        </authorList>
    </citation>
    <scope>NUCLEOTIDE SEQUENCE</scope>
    <source>
        <strain evidence="6">AZ414A</strain>
    </source>
</reference>
<evidence type="ECO:0000256" key="5">
    <source>
        <dbReference type="SAM" id="Phobius"/>
    </source>
</evidence>
<evidence type="ECO:0000256" key="2">
    <source>
        <dbReference type="ARBA" id="ARBA00022692"/>
    </source>
</evidence>
<dbReference type="PANTHER" id="PTHR23423">
    <property type="entry name" value="ORGANIC SOLUTE TRANSPORTER-RELATED"/>
    <property type="match status" value="1"/>
</dbReference>
<gene>
    <name evidence="6" type="ORF">DEBURN_LOCUS2364</name>
</gene>
<keyword evidence="4 5" id="KW-0472">Membrane</keyword>
<dbReference type="GO" id="GO:0016020">
    <property type="term" value="C:membrane"/>
    <property type="evidence" value="ECO:0007669"/>
    <property type="project" value="UniProtKB-SubCell"/>
</dbReference>
<comment type="caution">
    <text evidence="6">The sequence shown here is derived from an EMBL/GenBank/DDBJ whole genome shotgun (WGS) entry which is preliminary data.</text>
</comment>